<dbReference type="InterPro" id="IPR022409">
    <property type="entry name" value="PKD/Chitinase_dom"/>
</dbReference>
<dbReference type="InterPro" id="IPR000601">
    <property type="entry name" value="PKD_dom"/>
</dbReference>
<protein>
    <submittedName>
        <fullName evidence="3">T9SS type B sorting domain-containing protein</fullName>
    </submittedName>
</protein>
<dbReference type="InterPro" id="IPR026341">
    <property type="entry name" value="T9SS_type_B"/>
</dbReference>
<dbReference type="Pfam" id="PF18911">
    <property type="entry name" value="PKD_4"/>
    <property type="match status" value="1"/>
</dbReference>
<dbReference type="NCBIfam" id="TIGR04131">
    <property type="entry name" value="Bac_Flav_CTERM"/>
    <property type="match status" value="1"/>
</dbReference>
<dbReference type="KEGG" id="pgin:FRZ67_02330"/>
<feature type="domain" description="PKD" evidence="2">
    <location>
        <begin position="330"/>
        <end position="373"/>
    </location>
</feature>
<feature type="domain" description="PKD" evidence="2">
    <location>
        <begin position="425"/>
        <end position="477"/>
    </location>
</feature>
<dbReference type="InterPro" id="IPR035986">
    <property type="entry name" value="PKD_dom_sf"/>
</dbReference>
<dbReference type="Gene3D" id="2.60.40.10">
    <property type="entry name" value="Immunoglobulins"/>
    <property type="match status" value="2"/>
</dbReference>
<dbReference type="CDD" id="cd00146">
    <property type="entry name" value="PKD"/>
    <property type="match status" value="2"/>
</dbReference>
<dbReference type="SMART" id="SM00089">
    <property type="entry name" value="PKD"/>
    <property type="match status" value="3"/>
</dbReference>
<dbReference type="SUPFAM" id="SSF49299">
    <property type="entry name" value="PKD domain"/>
    <property type="match status" value="2"/>
</dbReference>
<dbReference type="Proteomes" id="UP000321533">
    <property type="component" value="Chromosome"/>
</dbReference>
<reference evidence="3 4" key="1">
    <citation type="journal article" date="2016" name="Int. J. Syst. Evol. Microbiol.">
        <title>Panacibacter ginsenosidivorans gen. nov., sp. nov., with ginsenoside converting activity isolated from soil of a ginseng field.</title>
        <authorList>
            <person name="Siddiqi M.Z."/>
            <person name="Muhammad Shafi S."/>
            <person name="Choi K.D."/>
            <person name="Im W.T."/>
        </authorList>
    </citation>
    <scope>NUCLEOTIDE SEQUENCE [LARGE SCALE GENOMIC DNA]</scope>
    <source>
        <strain evidence="3 4">Gsoil1550</strain>
    </source>
</reference>
<sequence>MKKILLFILLSLTSFQLFASHIVGGEVFYTYIGPGSGPGQSMYTVSIRLFRDCNVDCGGNTHVACLPTESVIGIFTNALPYNRYSNYILPLTKTETISLSTYPSCISAKLPVCYEVKTYSKTITLPDNNDGYIIAYQNCCRADSKNVLGNASTVSGVPGATYTAVMPGKKILSSGTNSSAIFNLKDTSLVCYQSNFTLDFSAVDTDGDSLSYAFAPAYDGGDFLAFDPATEPNTPAYNSVSYQTSLGFSGTQPLGNTVSINPNTGLISGISPIYPGRYVVNVIVYEWRNGLQIAEHQKDFIMRVENCNFPSVLLDPSYITCDGFDLSFKNNSTSPIINSYYWDFGVQGIDADTSISATPTYTFADSGTYKVTLITNRGQQCTDTATTIAKVYPGFIPDFSVEGSCILNPYQFIDRTTSKYGVVDSWHWDFGETTTIADTSILQNPFYKYSAPQTADVRLIVTNSKGCLDTITRQVPILDKPTVQLAFRDTLICTKDSLLLNATTGTTGLTYSWSPNVNINNTTTATPLVYPSSTTVYNVTINDKGCIATDSVKVNVIPFVTLTLGEDTTICLTDAVQMFPNTNALYFSWTPTADIDNPTIKNPFIKPSGKTTYTVVATVGKCSATDQITINTVPYPQVYAGIDTSICYGSTASLTAVTSAPNFNWSPLIDLARANTLTPIAGPQTTTPYIITVTDILGCPKPVSDTVVVTVIPPVAAFAGHDTTIVVNQPLQLNATGGAIYAWSPSTGMNDPNIANPVVTLGSQYDSITYRVLVSTPEGCSATDDIKVIVFKSVPDIFIPSAFTPNGDGKNDIIRPKVVGMKQYNYFRVYNRLGQMLYSTSTLEQGWDGRISGILQPSGAYVYMAQAVDYTGKTINKKGTFVLIR</sequence>
<dbReference type="AlphaFoldDB" id="A0A5B8V4U3"/>
<evidence type="ECO:0000313" key="4">
    <source>
        <dbReference type="Proteomes" id="UP000321533"/>
    </source>
</evidence>
<organism evidence="3 4">
    <name type="scientific">Panacibacter ginsenosidivorans</name>
    <dbReference type="NCBI Taxonomy" id="1813871"/>
    <lineage>
        <taxon>Bacteria</taxon>
        <taxon>Pseudomonadati</taxon>
        <taxon>Bacteroidota</taxon>
        <taxon>Chitinophagia</taxon>
        <taxon>Chitinophagales</taxon>
        <taxon>Chitinophagaceae</taxon>
        <taxon>Panacibacter</taxon>
    </lineage>
</organism>
<proteinExistence type="predicted"/>
<dbReference type="PROSITE" id="PS50093">
    <property type="entry name" value="PKD"/>
    <property type="match status" value="2"/>
</dbReference>
<accession>A0A5B8V4U3</accession>
<evidence type="ECO:0000313" key="3">
    <source>
        <dbReference type="EMBL" id="QEC66198.1"/>
    </source>
</evidence>
<keyword evidence="1" id="KW-0732">Signal</keyword>
<dbReference type="RefSeq" id="WP_147187998.1">
    <property type="nucleotide sequence ID" value="NZ_CP042435.1"/>
</dbReference>
<dbReference type="EMBL" id="CP042435">
    <property type="protein sequence ID" value="QEC66198.1"/>
    <property type="molecule type" value="Genomic_DNA"/>
</dbReference>
<feature type="signal peptide" evidence="1">
    <location>
        <begin position="1"/>
        <end position="19"/>
    </location>
</feature>
<keyword evidence="4" id="KW-1185">Reference proteome</keyword>
<feature type="chain" id="PRO_5023021697" evidence="1">
    <location>
        <begin position="20"/>
        <end position="885"/>
    </location>
</feature>
<gene>
    <name evidence="3" type="ORF">FRZ67_02330</name>
</gene>
<evidence type="ECO:0000256" key="1">
    <source>
        <dbReference type="SAM" id="SignalP"/>
    </source>
</evidence>
<dbReference type="Pfam" id="PF13585">
    <property type="entry name" value="CHU_C"/>
    <property type="match status" value="1"/>
</dbReference>
<dbReference type="OrthoDB" id="1490014at2"/>
<dbReference type="InterPro" id="IPR013783">
    <property type="entry name" value="Ig-like_fold"/>
</dbReference>
<evidence type="ECO:0000259" key="2">
    <source>
        <dbReference type="PROSITE" id="PS50093"/>
    </source>
</evidence>
<name>A0A5B8V4U3_9BACT</name>